<evidence type="ECO:0000313" key="4">
    <source>
        <dbReference type="EMBL" id="TLS36831.1"/>
    </source>
</evidence>
<evidence type="ECO:0000259" key="3">
    <source>
        <dbReference type="PROSITE" id="PS51352"/>
    </source>
</evidence>
<keyword evidence="1" id="KW-1015">Disulfide bond</keyword>
<dbReference type="PROSITE" id="PS51352">
    <property type="entry name" value="THIOREDOXIN_2"/>
    <property type="match status" value="1"/>
</dbReference>
<protein>
    <submittedName>
        <fullName evidence="4">TlpA family protein disulfide reductase</fullName>
    </submittedName>
</protein>
<dbReference type="PROSITE" id="PS00194">
    <property type="entry name" value="THIOREDOXIN_1"/>
    <property type="match status" value="1"/>
</dbReference>
<dbReference type="InterPro" id="IPR013766">
    <property type="entry name" value="Thioredoxin_domain"/>
</dbReference>
<dbReference type="PANTHER" id="PTHR42852:SF13">
    <property type="entry name" value="PROTEIN DIPZ"/>
    <property type="match status" value="1"/>
</dbReference>
<dbReference type="InterPro" id="IPR000866">
    <property type="entry name" value="AhpC/TSA"/>
</dbReference>
<dbReference type="SUPFAM" id="SSF52833">
    <property type="entry name" value="Thioredoxin-like"/>
    <property type="match status" value="1"/>
</dbReference>
<dbReference type="InterPro" id="IPR017937">
    <property type="entry name" value="Thioredoxin_CS"/>
</dbReference>
<dbReference type="EMBL" id="SWLG01000008">
    <property type="protein sequence ID" value="TLS36831.1"/>
    <property type="molecule type" value="Genomic_DNA"/>
</dbReference>
<feature type="domain" description="Thioredoxin" evidence="3">
    <location>
        <begin position="67"/>
        <end position="206"/>
    </location>
</feature>
<dbReference type="GO" id="GO:0016491">
    <property type="term" value="F:oxidoreductase activity"/>
    <property type="evidence" value="ECO:0007669"/>
    <property type="project" value="InterPro"/>
</dbReference>
<dbReference type="CDD" id="cd02966">
    <property type="entry name" value="TlpA_like_family"/>
    <property type="match status" value="1"/>
</dbReference>
<evidence type="ECO:0000256" key="2">
    <source>
        <dbReference type="SAM" id="Phobius"/>
    </source>
</evidence>
<dbReference type="InterPro" id="IPR036249">
    <property type="entry name" value="Thioredoxin-like_sf"/>
</dbReference>
<gene>
    <name evidence="4" type="ORF">FCL54_12805</name>
</gene>
<proteinExistence type="predicted"/>
<dbReference type="GO" id="GO:0016209">
    <property type="term" value="F:antioxidant activity"/>
    <property type="evidence" value="ECO:0007669"/>
    <property type="project" value="InterPro"/>
</dbReference>
<dbReference type="Pfam" id="PF00578">
    <property type="entry name" value="AhpC-TSA"/>
    <property type="match status" value="1"/>
</dbReference>
<sequence length="206" mass="23192">MFILKMIILLVRRSHDLLVRKIFPFAIIAILAIVLLLEISGIPMNNSTINNDAIKGYSLSDSNGAGIKEGSKAPDFSLQTIDGKKVKLSDYRGKKVVLNFWATWCPPCKKELPELQEYYIENGNDKVEIIGVNLTKIERSEKDVDPFVEKYGLTFPVILDKKGKVEKVYQIQSYPTSYILDKDGNVEKVIAGAVNKETLENILSLR</sequence>
<dbReference type="PANTHER" id="PTHR42852">
    <property type="entry name" value="THIOL:DISULFIDE INTERCHANGE PROTEIN DSBE"/>
    <property type="match status" value="1"/>
</dbReference>
<dbReference type="OrthoDB" id="25753at2"/>
<keyword evidence="5" id="KW-1185">Reference proteome</keyword>
<dbReference type="Proteomes" id="UP000308230">
    <property type="component" value="Unassembled WGS sequence"/>
</dbReference>
<dbReference type="AlphaFoldDB" id="A0A5R9F1E5"/>
<name>A0A5R9F1E5_9BACL</name>
<dbReference type="InterPro" id="IPR050553">
    <property type="entry name" value="Thioredoxin_ResA/DsbE_sf"/>
</dbReference>
<organism evidence="4 5">
    <name type="scientific">Exobacillus caeni</name>
    <dbReference type="NCBI Taxonomy" id="2574798"/>
    <lineage>
        <taxon>Bacteria</taxon>
        <taxon>Bacillati</taxon>
        <taxon>Bacillota</taxon>
        <taxon>Bacilli</taxon>
        <taxon>Bacillales</taxon>
        <taxon>Guptibacillaceae</taxon>
        <taxon>Exobacillus</taxon>
    </lineage>
</organism>
<keyword evidence="2" id="KW-0472">Membrane</keyword>
<dbReference type="Gene3D" id="3.40.30.10">
    <property type="entry name" value="Glutaredoxin"/>
    <property type="match status" value="1"/>
</dbReference>
<feature type="transmembrane region" description="Helical" evidence="2">
    <location>
        <begin position="21"/>
        <end position="42"/>
    </location>
</feature>
<evidence type="ECO:0000313" key="5">
    <source>
        <dbReference type="Proteomes" id="UP000308230"/>
    </source>
</evidence>
<reference evidence="4 5" key="1">
    <citation type="submission" date="2019-04" db="EMBL/GenBank/DDBJ databases">
        <title>Bacillus caeni sp. nov., a bacterium isolated from mangrove sediment.</title>
        <authorList>
            <person name="Huang H."/>
            <person name="Mo K."/>
            <person name="Hu Y."/>
        </authorList>
    </citation>
    <scope>NUCLEOTIDE SEQUENCE [LARGE SCALE GENOMIC DNA]</scope>
    <source>
        <strain evidence="4 5">HB172195</strain>
    </source>
</reference>
<evidence type="ECO:0000256" key="1">
    <source>
        <dbReference type="ARBA" id="ARBA00023157"/>
    </source>
</evidence>
<comment type="caution">
    <text evidence="4">The sequence shown here is derived from an EMBL/GenBank/DDBJ whole genome shotgun (WGS) entry which is preliminary data.</text>
</comment>
<keyword evidence="2" id="KW-1133">Transmembrane helix</keyword>
<keyword evidence="2" id="KW-0812">Transmembrane</keyword>
<accession>A0A5R9F1E5</accession>